<dbReference type="AlphaFoldDB" id="A0A4S2JSC1"/>
<gene>
    <name evidence="1" type="ORF">DBV15_03337</name>
</gene>
<proteinExistence type="predicted"/>
<name>A0A4S2JSC1_9HYME</name>
<sequence>MIGGSISPQDYRITSIGVGTIGPYINVVTDGSRRTDDFVSQISTARLIASYRLTKGSSDVRQGQQFAVEDCGTKGSAPNAKR</sequence>
<reference evidence="1 2" key="1">
    <citation type="journal article" date="2019" name="Philos. Trans. R. Soc. Lond., B, Biol. Sci.">
        <title>Ant behaviour and brain gene expression of defending hosts depend on the ecological success of the intruding social parasite.</title>
        <authorList>
            <person name="Kaur R."/>
            <person name="Stoldt M."/>
            <person name="Jongepier E."/>
            <person name="Feldmeyer B."/>
            <person name="Menzel F."/>
            <person name="Bornberg-Bauer E."/>
            <person name="Foitzik S."/>
        </authorList>
    </citation>
    <scope>NUCLEOTIDE SEQUENCE [LARGE SCALE GENOMIC DNA]</scope>
    <source>
        <tissue evidence="1">Whole body</tissue>
    </source>
</reference>
<evidence type="ECO:0000313" key="2">
    <source>
        <dbReference type="Proteomes" id="UP000310200"/>
    </source>
</evidence>
<comment type="caution">
    <text evidence="1">The sequence shown here is derived from an EMBL/GenBank/DDBJ whole genome shotgun (WGS) entry which is preliminary data.</text>
</comment>
<keyword evidence="2" id="KW-1185">Reference proteome</keyword>
<dbReference type="Proteomes" id="UP000310200">
    <property type="component" value="Unassembled WGS sequence"/>
</dbReference>
<organism evidence="1 2">
    <name type="scientific">Temnothorax longispinosus</name>
    <dbReference type="NCBI Taxonomy" id="300112"/>
    <lineage>
        <taxon>Eukaryota</taxon>
        <taxon>Metazoa</taxon>
        <taxon>Ecdysozoa</taxon>
        <taxon>Arthropoda</taxon>
        <taxon>Hexapoda</taxon>
        <taxon>Insecta</taxon>
        <taxon>Pterygota</taxon>
        <taxon>Neoptera</taxon>
        <taxon>Endopterygota</taxon>
        <taxon>Hymenoptera</taxon>
        <taxon>Apocrita</taxon>
        <taxon>Aculeata</taxon>
        <taxon>Formicoidea</taxon>
        <taxon>Formicidae</taxon>
        <taxon>Myrmicinae</taxon>
        <taxon>Temnothorax</taxon>
    </lineage>
</organism>
<protein>
    <submittedName>
        <fullName evidence="1">Uncharacterized protein</fullName>
    </submittedName>
</protein>
<accession>A0A4S2JSC1</accession>
<evidence type="ECO:0000313" key="1">
    <source>
        <dbReference type="EMBL" id="TGZ37679.1"/>
    </source>
</evidence>
<dbReference type="EMBL" id="QBLH01003521">
    <property type="protein sequence ID" value="TGZ37679.1"/>
    <property type="molecule type" value="Genomic_DNA"/>
</dbReference>